<dbReference type="SUPFAM" id="SSF47954">
    <property type="entry name" value="Cyclin-like"/>
    <property type="match status" value="1"/>
</dbReference>
<feature type="region of interest" description="Disordered" evidence="1">
    <location>
        <begin position="298"/>
        <end position="334"/>
    </location>
</feature>
<evidence type="ECO:0000313" key="2">
    <source>
        <dbReference type="EMBL" id="EXX55702.1"/>
    </source>
</evidence>
<sequence length="476" mass="54053">MYLTTTLASLPAATTNYSSLQTINLQRKPLPPLPISHQRQQVQQTQYIQRRDQQQPEHTRVKSNVQYYSEQSSSNNNNNNNYNNNNHNNKISKNSSIISHEVSLLEQVPVERASEFAAHMTCFLWFGDYLMDTHTPTSIIAPPPPPGGNGHRRYAEFKPRDAFKKFCKDVISATQVSHSVILLSLLYIHRMKINNPTIKGQNGSEYRTFTVALMLANKFLDDNTYTNKTWSEVTNIPVSEINTMEMEFLSSLDYELYVSERQYFEWVKKMDSFVALGDHDESNNNTSDLVMNVSQQNTQYSSQPSYLPQQQQSSSQQQQQQQQSSQQSNQSNQRQFLVPVQSMSTGFKRSAEQAFVDGMMISPPKRPNVYPVYSNVSNSQQQLVVQTSQAQYTQIAYPTPPQSTGASQVAYYNLSSQQSSNYGVRPSYSVRTTTSQTQYTYPISSVYYTAKRNLLSARSGPSGFPISSLSFQTTVV</sequence>
<evidence type="ECO:0000256" key="1">
    <source>
        <dbReference type="SAM" id="MobiDB-lite"/>
    </source>
</evidence>
<dbReference type="SMR" id="A0A015IEX5"/>
<accession>A0A015IEX5</accession>
<feature type="region of interest" description="Disordered" evidence="1">
    <location>
        <begin position="66"/>
        <end position="92"/>
    </location>
</feature>
<dbReference type="HOGENOM" id="CLU_610565_0_0_1"/>
<dbReference type="Proteomes" id="UP000022910">
    <property type="component" value="Unassembled WGS sequence"/>
</dbReference>
<dbReference type="GO" id="GO:0005634">
    <property type="term" value="C:nucleus"/>
    <property type="evidence" value="ECO:0007669"/>
    <property type="project" value="TreeGrafter"/>
</dbReference>
<name>A0A015IEX5_RHIIW</name>
<dbReference type="InterPro" id="IPR036915">
    <property type="entry name" value="Cyclin-like_sf"/>
</dbReference>
<feature type="compositionally biased region" description="Low complexity" evidence="1">
    <location>
        <begin position="299"/>
        <end position="333"/>
    </location>
</feature>
<dbReference type="PANTHER" id="PTHR15615:SF27">
    <property type="entry name" value="PHO85 CYCLIN CLG1"/>
    <property type="match status" value="1"/>
</dbReference>
<keyword evidence="3" id="KW-1185">Reference proteome</keyword>
<dbReference type="Gene3D" id="1.10.472.10">
    <property type="entry name" value="Cyclin-like"/>
    <property type="match status" value="1"/>
</dbReference>
<dbReference type="EMBL" id="JEMT01028053">
    <property type="protein sequence ID" value="EXX55702.1"/>
    <property type="molecule type" value="Genomic_DNA"/>
</dbReference>
<dbReference type="InterPro" id="IPR013922">
    <property type="entry name" value="Cyclin_PHO80-like"/>
</dbReference>
<reference evidence="2 3" key="1">
    <citation type="submission" date="2014-02" db="EMBL/GenBank/DDBJ databases">
        <title>Single nucleus genome sequencing reveals high similarity among nuclei of an endomycorrhizal fungus.</title>
        <authorList>
            <person name="Lin K."/>
            <person name="Geurts R."/>
            <person name="Zhang Z."/>
            <person name="Limpens E."/>
            <person name="Saunders D.G."/>
            <person name="Mu D."/>
            <person name="Pang E."/>
            <person name="Cao H."/>
            <person name="Cha H."/>
            <person name="Lin T."/>
            <person name="Zhou Q."/>
            <person name="Shang Y."/>
            <person name="Li Y."/>
            <person name="Ivanov S."/>
            <person name="Sharma T."/>
            <person name="Velzen R.V."/>
            <person name="Ruijter N.D."/>
            <person name="Aanen D.K."/>
            <person name="Win J."/>
            <person name="Kamoun S."/>
            <person name="Bisseling T."/>
            <person name="Huang S."/>
        </authorList>
    </citation>
    <scope>NUCLEOTIDE SEQUENCE [LARGE SCALE GENOMIC DNA]</scope>
    <source>
        <strain evidence="3">DAOM197198w</strain>
    </source>
</reference>
<dbReference type="CDD" id="cd20557">
    <property type="entry name" value="CYCLIN_ScPCL1-like"/>
    <property type="match status" value="1"/>
</dbReference>
<evidence type="ECO:0000313" key="3">
    <source>
        <dbReference type="Proteomes" id="UP000022910"/>
    </source>
</evidence>
<dbReference type="AlphaFoldDB" id="A0A015IEX5"/>
<gene>
    <name evidence="2" type="ORF">RirG_223040</name>
</gene>
<dbReference type="GO" id="GO:0019901">
    <property type="term" value="F:protein kinase binding"/>
    <property type="evidence" value="ECO:0007669"/>
    <property type="project" value="InterPro"/>
</dbReference>
<proteinExistence type="predicted"/>
<organism evidence="2 3">
    <name type="scientific">Rhizophagus irregularis (strain DAOM 197198w)</name>
    <name type="common">Glomus intraradices</name>
    <dbReference type="NCBI Taxonomy" id="1432141"/>
    <lineage>
        <taxon>Eukaryota</taxon>
        <taxon>Fungi</taxon>
        <taxon>Fungi incertae sedis</taxon>
        <taxon>Mucoromycota</taxon>
        <taxon>Glomeromycotina</taxon>
        <taxon>Glomeromycetes</taxon>
        <taxon>Glomerales</taxon>
        <taxon>Glomeraceae</taxon>
        <taxon>Rhizophagus</taxon>
    </lineage>
</organism>
<comment type="caution">
    <text evidence="2">The sequence shown here is derived from an EMBL/GenBank/DDBJ whole genome shotgun (WGS) entry which is preliminary data.</text>
</comment>
<dbReference type="PANTHER" id="PTHR15615">
    <property type="match status" value="1"/>
</dbReference>
<dbReference type="STRING" id="1432141.A0A015IEX5"/>
<dbReference type="GO" id="GO:0016538">
    <property type="term" value="F:cyclin-dependent protein serine/threonine kinase regulator activity"/>
    <property type="evidence" value="ECO:0007669"/>
    <property type="project" value="TreeGrafter"/>
</dbReference>
<dbReference type="OrthoDB" id="244495at2759"/>
<dbReference type="GO" id="GO:0000307">
    <property type="term" value="C:cyclin-dependent protein kinase holoenzyme complex"/>
    <property type="evidence" value="ECO:0007669"/>
    <property type="project" value="TreeGrafter"/>
</dbReference>
<protein>
    <submittedName>
        <fullName evidence="2">Clg1p</fullName>
    </submittedName>
</protein>
<dbReference type="Pfam" id="PF08613">
    <property type="entry name" value="Cyclin"/>
    <property type="match status" value="1"/>
</dbReference>